<dbReference type="InterPro" id="IPR051057">
    <property type="entry name" value="PI-PLC_domain"/>
</dbReference>
<dbReference type="PANTHER" id="PTHR13593">
    <property type="match status" value="1"/>
</dbReference>
<dbReference type="PANTHER" id="PTHR13593:SF143">
    <property type="entry name" value="PHOSPHATIDYLINOSITOL-SPECIFIC PHOSPHOLIPASE C X DOMAIN-CONTAINING PROTEIN"/>
    <property type="match status" value="1"/>
</dbReference>
<protein>
    <submittedName>
        <fullName evidence="1">PI-PLC X-box domain-containing protein</fullName>
    </submittedName>
</protein>
<gene>
    <name evidence="1" type="ORF">TOPH_04730</name>
</gene>
<keyword evidence="2" id="KW-1185">Reference proteome</keyword>
<dbReference type="Gene3D" id="3.20.20.190">
    <property type="entry name" value="Phosphatidylinositol (PI) phosphodiesterase"/>
    <property type="match status" value="1"/>
</dbReference>
<proteinExistence type="predicted"/>
<evidence type="ECO:0000313" key="2">
    <source>
        <dbReference type="Proteomes" id="UP000036947"/>
    </source>
</evidence>
<comment type="caution">
    <text evidence="1">The sequence shown here is derived from an EMBL/GenBank/DDBJ whole genome shotgun (WGS) entry which is preliminary data.</text>
</comment>
<evidence type="ECO:0000313" key="1">
    <source>
        <dbReference type="EMBL" id="KND90634.1"/>
    </source>
</evidence>
<dbReference type="GO" id="GO:0008081">
    <property type="term" value="F:phosphoric diester hydrolase activity"/>
    <property type="evidence" value="ECO:0007669"/>
    <property type="project" value="InterPro"/>
</dbReference>
<reference evidence="1 2" key="1">
    <citation type="journal article" date="2015" name="BMC Genomics">
        <title>The genome of the truffle-parasite Tolypocladium ophioglossoides and the evolution of antifungal peptaibiotics.</title>
        <authorList>
            <person name="Quandt C.A."/>
            <person name="Bushley K.E."/>
            <person name="Spatafora J.W."/>
        </authorList>
    </citation>
    <scope>NUCLEOTIDE SEQUENCE [LARGE SCALE GENOMIC DNA]</scope>
    <source>
        <strain evidence="1 2">CBS 100239</strain>
    </source>
</reference>
<dbReference type="SUPFAM" id="SSF51695">
    <property type="entry name" value="PLC-like phosphodiesterases"/>
    <property type="match status" value="1"/>
</dbReference>
<dbReference type="PROSITE" id="PS50007">
    <property type="entry name" value="PIPLC_X_DOMAIN"/>
    <property type="match status" value="1"/>
</dbReference>
<accession>A0A0L0N9F7</accession>
<organism evidence="1 2">
    <name type="scientific">Tolypocladium ophioglossoides (strain CBS 100239)</name>
    <name type="common">Snaketongue truffleclub</name>
    <name type="synonym">Elaphocordyceps ophioglossoides</name>
    <dbReference type="NCBI Taxonomy" id="1163406"/>
    <lineage>
        <taxon>Eukaryota</taxon>
        <taxon>Fungi</taxon>
        <taxon>Dikarya</taxon>
        <taxon>Ascomycota</taxon>
        <taxon>Pezizomycotina</taxon>
        <taxon>Sordariomycetes</taxon>
        <taxon>Hypocreomycetidae</taxon>
        <taxon>Hypocreales</taxon>
        <taxon>Ophiocordycipitaceae</taxon>
        <taxon>Tolypocladium</taxon>
    </lineage>
</organism>
<dbReference type="STRING" id="1163406.A0A0L0N9F7"/>
<dbReference type="OrthoDB" id="1046782at2759"/>
<name>A0A0L0N9F7_TOLOC</name>
<dbReference type="Proteomes" id="UP000036947">
    <property type="component" value="Unassembled WGS sequence"/>
</dbReference>
<dbReference type="GO" id="GO:0006629">
    <property type="term" value="P:lipid metabolic process"/>
    <property type="evidence" value="ECO:0007669"/>
    <property type="project" value="InterPro"/>
</dbReference>
<sequence>MSSLYETIKDRPIRHVVMPGAHDAGMSYLSTQFLSVGIKANTQTQGLSTYKQLRYGSRWLDLRVLTVHEGGGHTFWTAHVNDETNSPPVGNSGESLHNVIENINQFTAESPGEIIFLRFSYLIGINKVPTKPQYWTAEIMQQFFDELKTINNRCISLPEIEFFLIKAGIFMDQNDGKGCVLILLDQANNQYLDTLDSEPDGIYETRVMLYYDHWADEDTVKQVAANQTEGWNDVQRPGSSNGTSQDALYINQWSVTPDPLDFITTSLSQYANMMNPTLF</sequence>
<dbReference type="AlphaFoldDB" id="A0A0L0N9F7"/>
<dbReference type="InterPro" id="IPR017946">
    <property type="entry name" value="PLC-like_Pdiesterase_TIM-brl"/>
</dbReference>
<dbReference type="EMBL" id="LFRF01000012">
    <property type="protein sequence ID" value="KND90634.1"/>
    <property type="molecule type" value="Genomic_DNA"/>
</dbReference>